<dbReference type="PANTHER" id="PTHR35807">
    <property type="entry name" value="TRANSCRIPTIONAL REGULATOR REDD-RELATED"/>
    <property type="match status" value="1"/>
</dbReference>
<evidence type="ECO:0000313" key="8">
    <source>
        <dbReference type="Proteomes" id="UP001499993"/>
    </source>
</evidence>
<dbReference type="PROSITE" id="PS51123">
    <property type="entry name" value="OMPA_2"/>
    <property type="match status" value="1"/>
</dbReference>
<dbReference type="Gene3D" id="1.25.40.10">
    <property type="entry name" value="Tetratricopeptide repeat domain"/>
    <property type="match status" value="1"/>
</dbReference>
<name>A0ABP9GJH3_9ACTN</name>
<feature type="transmembrane region" description="Helical" evidence="5">
    <location>
        <begin position="54"/>
        <end position="76"/>
    </location>
</feature>
<evidence type="ECO:0000313" key="7">
    <source>
        <dbReference type="EMBL" id="GAA4935829.1"/>
    </source>
</evidence>
<feature type="region of interest" description="Disordered" evidence="4">
    <location>
        <begin position="262"/>
        <end position="303"/>
    </location>
</feature>
<comment type="caution">
    <text evidence="7">The sequence shown here is derived from an EMBL/GenBank/DDBJ whole genome shotgun (WGS) entry which is preliminary data.</text>
</comment>
<accession>A0ABP9GJH3</accession>
<sequence>MIPCEVAVILRRITALTVSALLLVGLPYTGLVLLDWPALDLSITAVLAHLRGGALPPGLGPAALILALWAVWGLYLSALIGEVSAWLRGRTPRLRPLGPLQVLAATAIGATLATPAAHAATPSSTAVTETPTTDPEPAPTAPGDLPGSEAQVIERERVVDDFGYDTADLTTAMKDELAPVVSMIRTNAASEKVVRVTGHTDAAGDATYNQQLSQRRADAIADYLHDQLGNAAPPIESYGKGESQLLEGANAASQRRVQVTYTVTPQPPTHPSDRPDPSVSEEEPETTPTAQETGHAETPNPESHEAVIVVKLPGGFVLTSMAASGVAAGFALGRRHRGAMPPAEPATTAPEKERASGRTAPAQPQSAPEEPADAPADVDASTVLDVSAGGAGIIGPGAPAAARSLLAAALTTDQEPPLHLIIPNEDAAALIGTETATLLVESATSRVRVTPTMSDALTQMHTELLARPDDEDDDATNGTHPEPPAPLLLMASPADDHTDELRALLAHGRRSGIAALLLGSWPESTCTITAEHTITTTDPSLHHLAGAHWPGTEAETLSTLIANLPAPTAHEKTPARLRVLGRITLTVANQPTALRRRAALEVGAYLAAQPDGATLERAVEDLWPGESTHRANRRFHDATSALRSVVTNHDQLVLYENGRYRLNPAVVTVDVWELQSLLTTVETTPSDARARAELHHAAAGFADFAAEADYPWAEEHRRHLRRRMLNALLRCAADSDDDGAHGLLTQAIAIDPYSEDAHHALIRLHLDNGDTHAATETYRQYESAMRQIDIEPSARIRDLLANAK</sequence>
<dbReference type="SMART" id="SM01043">
    <property type="entry name" value="BTAD"/>
    <property type="match status" value="1"/>
</dbReference>
<evidence type="ECO:0000256" key="2">
    <source>
        <dbReference type="ARBA" id="ARBA00023136"/>
    </source>
</evidence>
<dbReference type="InterPro" id="IPR006665">
    <property type="entry name" value="OmpA-like"/>
</dbReference>
<feature type="transmembrane region" description="Helical" evidence="5">
    <location>
        <begin position="97"/>
        <end position="117"/>
    </location>
</feature>
<dbReference type="InterPro" id="IPR036737">
    <property type="entry name" value="OmpA-like_sf"/>
</dbReference>
<evidence type="ECO:0000256" key="1">
    <source>
        <dbReference type="ARBA" id="ARBA00004370"/>
    </source>
</evidence>
<evidence type="ECO:0000256" key="3">
    <source>
        <dbReference type="PROSITE-ProRule" id="PRU00473"/>
    </source>
</evidence>
<proteinExistence type="predicted"/>
<dbReference type="Proteomes" id="UP001499993">
    <property type="component" value="Unassembled WGS sequence"/>
</dbReference>
<feature type="region of interest" description="Disordered" evidence="4">
    <location>
        <begin position="119"/>
        <end position="147"/>
    </location>
</feature>
<feature type="domain" description="OmpA-like" evidence="6">
    <location>
        <begin position="149"/>
        <end position="267"/>
    </location>
</feature>
<evidence type="ECO:0000259" key="6">
    <source>
        <dbReference type="PROSITE" id="PS51123"/>
    </source>
</evidence>
<dbReference type="PRINTS" id="PR01021">
    <property type="entry name" value="OMPADOMAIN"/>
</dbReference>
<keyword evidence="2 3" id="KW-0472">Membrane</keyword>
<dbReference type="Gene3D" id="3.30.1330.60">
    <property type="entry name" value="OmpA-like domain"/>
    <property type="match status" value="1"/>
</dbReference>
<gene>
    <name evidence="7" type="ORF">GCM10023224_15770</name>
</gene>
<evidence type="ECO:0000256" key="4">
    <source>
        <dbReference type="SAM" id="MobiDB-lite"/>
    </source>
</evidence>
<dbReference type="EMBL" id="BAABIK010000006">
    <property type="protein sequence ID" value="GAA4935829.1"/>
    <property type="molecule type" value="Genomic_DNA"/>
</dbReference>
<dbReference type="Pfam" id="PF03704">
    <property type="entry name" value="BTAD"/>
    <property type="match status" value="1"/>
</dbReference>
<protein>
    <recommendedName>
        <fullName evidence="6">OmpA-like domain-containing protein</fullName>
    </recommendedName>
</protein>
<feature type="compositionally biased region" description="Low complexity" evidence="4">
    <location>
        <begin position="339"/>
        <end position="349"/>
    </location>
</feature>
<reference evidence="8" key="1">
    <citation type="journal article" date="2019" name="Int. J. Syst. Evol. Microbiol.">
        <title>The Global Catalogue of Microorganisms (GCM) 10K type strain sequencing project: providing services to taxonomists for standard genome sequencing and annotation.</title>
        <authorList>
            <consortium name="The Broad Institute Genomics Platform"/>
            <consortium name="The Broad Institute Genome Sequencing Center for Infectious Disease"/>
            <person name="Wu L."/>
            <person name="Ma J."/>
        </authorList>
    </citation>
    <scope>NUCLEOTIDE SEQUENCE [LARGE SCALE GENOMIC DNA]</scope>
    <source>
        <strain evidence="8">JCM 18123</strain>
    </source>
</reference>
<evidence type="ECO:0000256" key="5">
    <source>
        <dbReference type="SAM" id="Phobius"/>
    </source>
</evidence>
<dbReference type="Gene3D" id="1.10.10.10">
    <property type="entry name" value="Winged helix-like DNA-binding domain superfamily/Winged helix DNA-binding domain"/>
    <property type="match status" value="1"/>
</dbReference>
<dbReference type="InterPro" id="IPR036388">
    <property type="entry name" value="WH-like_DNA-bd_sf"/>
</dbReference>
<feature type="region of interest" description="Disordered" evidence="4">
    <location>
        <begin position="337"/>
        <end position="377"/>
    </location>
</feature>
<dbReference type="CDD" id="cd07185">
    <property type="entry name" value="OmpA_C-like"/>
    <property type="match status" value="1"/>
</dbReference>
<keyword evidence="8" id="KW-1185">Reference proteome</keyword>
<organism evidence="7 8">
    <name type="scientific">Streptomonospora halophila</name>
    <dbReference type="NCBI Taxonomy" id="427369"/>
    <lineage>
        <taxon>Bacteria</taxon>
        <taxon>Bacillati</taxon>
        <taxon>Actinomycetota</taxon>
        <taxon>Actinomycetes</taxon>
        <taxon>Streptosporangiales</taxon>
        <taxon>Nocardiopsidaceae</taxon>
        <taxon>Streptomonospora</taxon>
    </lineage>
</organism>
<feature type="compositionally biased region" description="Low complexity" evidence="4">
    <location>
        <begin position="119"/>
        <end position="133"/>
    </location>
</feature>
<dbReference type="Pfam" id="PF00691">
    <property type="entry name" value="OmpA"/>
    <property type="match status" value="1"/>
</dbReference>
<feature type="compositionally biased region" description="Low complexity" evidence="4">
    <location>
        <begin position="359"/>
        <end position="377"/>
    </location>
</feature>
<dbReference type="SUPFAM" id="SSF103088">
    <property type="entry name" value="OmpA-like"/>
    <property type="match status" value="1"/>
</dbReference>
<dbReference type="InterPro" id="IPR011990">
    <property type="entry name" value="TPR-like_helical_dom_sf"/>
</dbReference>
<keyword evidence="5" id="KW-1133">Transmembrane helix</keyword>
<comment type="subcellular location">
    <subcellularLocation>
        <location evidence="1">Membrane</location>
    </subcellularLocation>
</comment>
<dbReference type="InterPro" id="IPR051677">
    <property type="entry name" value="AfsR-DnrI-RedD_regulator"/>
</dbReference>
<feature type="transmembrane region" description="Helical" evidence="5">
    <location>
        <begin position="12"/>
        <end position="34"/>
    </location>
</feature>
<dbReference type="InterPro" id="IPR006664">
    <property type="entry name" value="OMP_bac"/>
</dbReference>
<keyword evidence="5" id="KW-0812">Transmembrane</keyword>
<dbReference type="InterPro" id="IPR005158">
    <property type="entry name" value="BTAD"/>
</dbReference>